<feature type="chain" id="PRO_5038526713" evidence="1">
    <location>
        <begin position="31"/>
        <end position="156"/>
    </location>
</feature>
<organism evidence="2 3">
    <name type="scientific">Streptomyces alkaliterrae</name>
    <dbReference type="NCBI Taxonomy" id="2213162"/>
    <lineage>
        <taxon>Bacteria</taxon>
        <taxon>Bacillati</taxon>
        <taxon>Actinomycetota</taxon>
        <taxon>Actinomycetes</taxon>
        <taxon>Kitasatosporales</taxon>
        <taxon>Streptomycetaceae</taxon>
        <taxon>Streptomyces</taxon>
    </lineage>
</organism>
<dbReference type="EMBL" id="JABJWZ010000155">
    <property type="protein sequence ID" value="MBB1254968.1"/>
    <property type="molecule type" value="Genomic_DNA"/>
</dbReference>
<keyword evidence="1" id="KW-0732">Signal</keyword>
<reference evidence="3" key="1">
    <citation type="submission" date="2020-05" db="EMBL/GenBank/DDBJ databases">
        <title>Classification of alakaliphilic streptomycetes isolated from an alkaline soil next to Lonar Crater, India and a proposal for the recognition of Streptomyces alkaliterrae sp. nov.</title>
        <authorList>
            <person name="Golinska P."/>
        </authorList>
    </citation>
    <scope>NUCLEOTIDE SEQUENCE [LARGE SCALE GENOMIC DNA]</scope>
    <source>
        <strain evidence="3">OF3</strain>
    </source>
</reference>
<dbReference type="RefSeq" id="WP_181354776.1">
    <property type="nucleotide sequence ID" value="NZ_JABJWZ010000155.1"/>
</dbReference>
<dbReference type="Proteomes" id="UP000525686">
    <property type="component" value="Unassembled WGS sequence"/>
</dbReference>
<evidence type="ECO:0000313" key="2">
    <source>
        <dbReference type="EMBL" id="MBB1254968.1"/>
    </source>
</evidence>
<proteinExistence type="predicted"/>
<evidence type="ECO:0000313" key="3">
    <source>
        <dbReference type="Proteomes" id="UP000525686"/>
    </source>
</evidence>
<protein>
    <submittedName>
        <fullName evidence="2">Uncharacterized protein</fullName>
    </submittedName>
</protein>
<sequence>MKLPIRQGIVAATLSAIAVTGLAAAPAAHAGNILCSSDTTTSKYFASCNRFVNSNGSVSVSANVHRYNPTSASNASTYFRATGREVHVRNNLVETSSTQHTVTWYSPNGTANRVYNGHLKPGESKVVKLSIPKGVKVRVATYSSLTGGASNTRGKA</sequence>
<dbReference type="AlphaFoldDB" id="A0A7W3ZNQ6"/>
<name>A0A7W3ZNQ6_9ACTN</name>
<evidence type="ECO:0000256" key="1">
    <source>
        <dbReference type="SAM" id="SignalP"/>
    </source>
</evidence>
<comment type="caution">
    <text evidence="2">The sequence shown here is derived from an EMBL/GenBank/DDBJ whole genome shotgun (WGS) entry which is preliminary data.</text>
</comment>
<feature type="signal peptide" evidence="1">
    <location>
        <begin position="1"/>
        <end position="30"/>
    </location>
</feature>
<accession>A0A7W3ZNQ6</accession>
<gene>
    <name evidence="2" type="ORF">H3146_16645</name>
</gene>